<feature type="region of interest" description="Disordered" evidence="5">
    <location>
        <begin position="427"/>
        <end position="463"/>
    </location>
</feature>
<dbReference type="PANTHER" id="PTHR24166">
    <property type="entry name" value="ROLLING PEBBLES, ISOFORM B"/>
    <property type="match status" value="1"/>
</dbReference>
<feature type="compositionally biased region" description="Polar residues" evidence="5">
    <location>
        <begin position="430"/>
        <end position="446"/>
    </location>
</feature>
<dbReference type="PROSITE" id="PS50088">
    <property type="entry name" value="ANK_REPEAT"/>
    <property type="match status" value="2"/>
</dbReference>
<evidence type="ECO:0000313" key="7">
    <source>
        <dbReference type="EMBL" id="KAG6764568.1"/>
    </source>
</evidence>
<dbReference type="SMART" id="SM00184">
    <property type="entry name" value="RING"/>
    <property type="match status" value="1"/>
</dbReference>
<feature type="repeat" description="ANK" evidence="3">
    <location>
        <begin position="39"/>
        <end position="72"/>
    </location>
</feature>
<feature type="compositionally biased region" description="Low complexity" evidence="5">
    <location>
        <begin position="481"/>
        <end position="491"/>
    </location>
</feature>
<evidence type="ECO:0000256" key="3">
    <source>
        <dbReference type="PROSITE-ProRule" id="PRU00023"/>
    </source>
</evidence>
<keyword evidence="1" id="KW-0677">Repeat</keyword>
<keyword evidence="8" id="KW-1185">Reference proteome</keyword>
<keyword evidence="4" id="KW-0479">Metal-binding</keyword>
<dbReference type="OrthoDB" id="1711136at2759"/>
<dbReference type="CDD" id="cd23129">
    <property type="entry name" value="RING-HC_XBAT35-like"/>
    <property type="match status" value="1"/>
</dbReference>
<feature type="domain" description="RING-type" evidence="6">
    <location>
        <begin position="511"/>
        <end position="550"/>
    </location>
</feature>
<organism evidence="7 8">
    <name type="scientific">Populus tomentosa</name>
    <name type="common">Chinese white poplar</name>
    <dbReference type="NCBI Taxonomy" id="118781"/>
    <lineage>
        <taxon>Eukaryota</taxon>
        <taxon>Viridiplantae</taxon>
        <taxon>Streptophyta</taxon>
        <taxon>Embryophyta</taxon>
        <taxon>Tracheophyta</taxon>
        <taxon>Spermatophyta</taxon>
        <taxon>Magnoliopsida</taxon>
        <taxon>eudicotyledons</taxon>
        <taxon>Gunneridae</taxon>
        <taxon>Pentapetalae</taxon>
        <taxon>rosids</taxon>
        <taxon>fabids</taxon>
        <taxon>Malpighiales</taxon>
        <taxon>Salicaceae</taxon>
        <taxon>Saliceae</taxon>
        <taxon>Populus</taxon>
    </lineage>
</organism>
<evidence type="ECO:0000256" key="5">
    <source>
        <dbReference type="SAM" id="MobiDB-lite"/>
    </source>
</evidence>
<dbReference type="InterPro" id="IPR050889">
    <property type="entry name" value="Dendritic_Spine_Reg/Scaffold"/>
</dbReference>
<accession>A0A8X7ZDR3</accession>
<dbReference type="InterPro" id="IPR001841">
    <property type="entry name" value="Znf_RING"/>
</dbReference>
<evidence type="ECO:0000313" key="8">
    <source>
        <dbReference type="Proteomes" id="UP000886885"/>
    </source>
</evidence>
<keyword evidence="2 3" id="KW-0040">ANK repeat</keyword>
<feature type="region of interest" description="Disordered" evidence="5">
    <location>
        <begin position="481"/>
        <end position="508"/>
    </location>
</feature>
<sequence length="562" mass="61619">MGQQQSKDELLYQQVNYGNIGGIKTLCSEGAGLEWIDKEGKTPLILACLNPQLFDVAQTLIELGANVNAYRPGRNAGTPLHHATKRGLENTVKLLLSRGGNALVMNDDCQTPLEVARAKGHSNVVRAIESHICLFSGWLREFYGPGFLEVLAPRLVSRDVWVSFPCVHHLLFLQLHFKLCDVSSRKFEMACVIWVVVLPTGSRNPRRPYKLELAIYSRLQDLVWIECCIVNWACILVKEMPELMAELVVYEARSLPDAQPRTIVALWKANLEEMKFHHSDPSVMIVDNSTTSRGRRRRRARCRSLNVRQTQIKLAPANESDKQQLQWFCDACKGIQQVMNPPAFLHNSQAPVVQATAPPSAEDIEIAMAMNASIQSAAERPIFDPHSSTGASSSTSWSYPVNTGSQVALETPAAPPPKVTSSEWALHETGATSSSTQQTKIQNSSIADVRTATDAQGSVPSAPPIVDEILEDGPIHYPSIDSSPIDTSSLSVENLPENTGKKREDGGSSSCVICLDALVEGACIPCGHMAGCMSCLKEIKAKKWGCPVCRAKIDQVVRLYAV</sequence>
<dbReference type="Proteomes" id="UP000886885">
    <property type="component" value="Chromosome 8D"/>
</dbReference>
<dbReference type="InterPro" id="IPR002110">
    <property type="entry name" value="Ankyrin_rpt"/>
</dbReference>
<name>A0A8X7ZDR3_POPTO</name>
<proteinExistence type="predicted"/>
<feature type="repeat" description="ANK" evidence="3">
    <location>
        <begin position="75"/>
        <end position="107"/>
    </location>
</feature>
<keyword evidence="4" id="KW-0863">Zinc-finger</keyword>
<dbReference type="PANTHER" id="PTHR24166:SF45">
    <property type="entry name" value="E3 UBIQUITIN-PROTEIN LIGASE XBAT35"/>
    <property type="match status" value="1"/>
</dbReference>
<dbReference type="PROSITE" id="PS50089">
    <property type="entry name" value="ZF_RING_2"/>
    <property type="match status" value="1"/>
</dbReference>
<evidence type="ECO:0000256" key="1">
    <source>
        <dbReference type="ARBA" id="ARBA00022737"/>
    </source>
</evidence>
<dbReference type="PROSITE" id="PS50297">
    <property type="entry name" value="ANK_REP_REGION"/>
    <property type="match status" value="2"/>
</dbReference>
<keyword evidence="4" id="KW-0862">Zinc</keyword>
<dbReference type="AlphaFoldDB" id="A0A8X7ZDR3"/>
<evidence type="ECO:0000259" key="6">
    <source>
        <dbReference type="PROSITE" id="PS50089"/>
    </source>
</evidence>
<evidence type="ECO:0000256" key="4">
    <source>
        <dbReference type="PROSITE-ProRule" id="PRU00175"/>
    </source>
</evidence>
<reference evidence="7" key="1">
    <citation type="journal article" date="2020" name="bioRxiv">
        <title>Hybrid origin of Populus tomentosa Carr. identified through genome sequencing and phylogenomic analysis.</title>
        <authorList>
            <person name="An X."/>
            <person name="Gao K."/>
            <person name="Chen Z."/>
            <person name="Li J."/>
            <person name="Yang X."/>
            <person name="Yang X."/>
            <person name="Zhou J."/>
            <person name="Guo T."/>
            <person name="Zhao T."/>
            <person name="Huang S."/>
            <person name="Miao D."/>
            <person name="Khan W.U."/>
            <person name="Rao P."/>
            <person name="Ye M."/>
            <person name="Lei B."/>
            <person name="Liao W."/>
            <person name="Wang J."/>
            <person name="Ji L."/>
            <person name="Li Y."/>
            <person name="Guo B."/>
            <person name="Mustafa N.S."/>
            <person name="Li S."/>
            <person name="Yun Q."/>
            <person name="Keller S.R."/>
            <person name="Mao J."/>
            <person name="Zhang R."/>
            <person name="Strauss S.H."/>
        </authorList>
    </citation>
    <scope>NUCLEOTIDE SEQUENCE</scope>
    <source>
        <strain evidence="7">GM15</strain>
        <tissue evidence="7">Leaf</tissue>
    </source>
</reference>
<gene>
    <name evidence="7" type="ORF">POTOM_032042</name>
</gene>
<dbReference type="EMBL" id="JAAWWB010000016">
    <property type="protein sequence ID" value="KAG6764568.1"/>
    <property type="molecule type" value="Genomic_DNA"/>
</dbReference>
<dbReference type="SMART" id="SM00248">
    <property type="entry name" value="ANK"/>
    <property type="match status" value="3"/>
</dbReference>
<dbReference type="Pfam" id="PF00023">
    <property type="entry name" value="Ank"/>
    <property type="match status" value="2"/>
</dbReference>
<comment type="caution">
    <text evidence="7">The sequence shown here is derived from an EMBL/GenBank/DDBJ whole genome shotgun (WGS) entry which is preliminary data.</text>
</comment>
<dbReference type="GO" id="GO:0008270">
    <property type="term" value="F:zinc ion binding"/>
    <property type="evidence" value="ECO:0007669"/>
    <property type="project" value="UniProtKB-KW"/>
</dbReference>
<evidence type="ECO:0000256" key="2">
    <source>
        <dbReference type="ARBA" id="ARBA00023043"/>
    </source>
</evidence>
<protein>
    <recommendedName>
        <fullName evidence="6">RING-type domain-containing protein</fullName>
    </recommendedName>
</protein>
<dbReference type="Pfam" id="PF13920">
    <property type="entry name" value="zf-C3HC4_3"/>
    <property type="match status" value="1"/>
</dbReference>